<keyword evidence="1" id="KW-0732">Signal</keyword>
<dbReference type="InterPro" id="IPR001763">
    <property type="entry name" value="Rhodanese-like_dom"/>
</dbReference>
<dbReference type="SUPFAM" id="SSF48695">
    <property type="entry name" value="Multiheme cytochromes"/>
    <property type="match status" value="1"/>
</dbReference>
<keyword evidence="3" id="KW-1185">Reference proteome</keyword>
<dbReference type="SUPFAM" id="SSF52821">
    <property type="entry name" value="Rhodanese/Cell cycle control phosphatase"/>
    <property type="match status" value="1"/>
</dbReference>
<protein>
    <submittedName>
        <fullName evidence="2">Cytochrome c family protein</fullName>
    </submittedName>
</protein>
<dbReference type="KEGG" id="cpin:CPIN18020_1104"/>
<dbReference type="GO" id="GO:0016491">
    <property type="term" value="F:oxidoreductase activity"/>
    <property type="evidence" value="ECO:0007669"/>
    <property type="project" value="TreeGrafter"/>
</dbReference>
<gene>
    <name evidence="2" type="ORF">CPIN18021_1153</name>
</gene>
<dbReference type="PANTHER" id="PTHR35038:SF6">
    <property type="entry name" value="SURFACE LOCALIZED DECAHEME CYTOCHROME C LIPOPROTEIN"/>
    <property type="match status" value="1"/>
</dbReference>
<dbReference type="PROSITE" id="PS50206">
    <property type="entry name" value="RHODANESE_3"/>
    <property type="match status" value="1"/>
</dbReference>
<evidence type="ECO:0000313" key="2">
    <source>
        <dbReference type="EMBL" id="AQW87951.1"/>
    </source>
</evidence>
<dbReference type="EMBL" id="CP017258">
    <property type="protein sequence ID" value="AQW87951.1"/>
    <property type="molecule type" value="Genomic_DNA"/>
</dbReference>
<dbReference type="PANTHER" id="PTHR35038">
    <property type="entry name" value="DISSIMILATORY SULFITE REDUCTASE SIRA"/>
    <property type="match status" value="1"/>
</dbReference>
<dbReference type="InterPro" id="IPR036873">
    <property type="entry name" value="Rhodanese-like_dom_sf"/>
</dbReference>
<dbReference type="Pfam" id="PF00581">
    <property type="entry name" value="Rhodanese"/>
    <property type="match status" value="1"/>
</dbReference>
<dbReference type="InterPro" id="IPR051829">
    <property type="entry name" value="Multiheme_Cytochr_ET"/>
</dbReference>
<dbReference type="CDD" id="cd08168">
    <property type="entry name" value="Cytochrom_C3"/>
    <property type="match status" value="1"/>
</dbReference>
<dbReference type="GeneID" id="56566744"/>
<organism evidence="2 3">
    <name type="scientific">Campylobacter pinnipediorum subsp. caledonicus</name>
    <dbReference type="NCBI Taxonomy" id="1874362"/>
    <lineage>
        <taxon>Bacteria</taxon>
        <taxon>Pseudomonadati</taxon>
        <taxon>Campylobacterota</taxon>
        <taxon>Epsilonproteobacteria</taxon>
        <taxon>Campylobacterales</taxon>
        <taxon>Campylobacteraceae</taxon>
        <taxon>Campylobacter</taxon>
    </lineage>
</organism>
<dbReference type="InterPro" id="IPR036280">
    <property type="entry name" value="Multihaem_cyt_sf"/>
</dbReference>
<accession>A0A1S6U871</accession>
<proteinExistence type="predicted"/>
<dbReference type="AlphaFoldDB" id="A0A1S6U871"/>
<dbReference type="Gene3D" id="1.10.1130.10">
    <property type="entry name" value="Flavocytochrome C3, Chain A"/>
    <property type="match status" value="1"/>
</dbReference>
<dbReference type="RefSeq" id="WP_078423514.1">
    <property type="nucleotide sequence ID" value="NZ_CP017018.1"/>
</dbReference>
<dbReference type="Gene3D" id="3.40.250.10">
    <property type="entry name" value="Rhodanese-like domain"/>
    <property type="match status" value="1"/>
</dbReference>
<name>A0A1S6U871_9BACT</name>
<dbReference type="Proteomes" id="UP000190868">
    <property type="component" value="Chromosome"/>
</dbReference>
<evidence type="ECO:0000256" key="1">
    <source>
        <dbReference type="ARBA" id="ARBA00022729"/>
    </source>
</evidence>
<reference evidence="3" key="1">
    <citation type="submission" date="2016-09" db="EMBL/GenBank/DDBJ databases">
        <title>Comparative genomics of the Campylobacter concisus group.</title>
        <authorList>
            <person name="Miller W.G."/>
            <person name="Yee E."/>
            <person name="Chapman M.H."/>
            <person name="Huynh S."/>
            <person name="Bono J.L."/>
            <person name="On S.L.W."/>
            <person name="StLeger J."/>
            <person name="Foster G."/>
            <person name="Parker C.T."/>
        </authorList>
    </citation>
    <scope>NUCLEOTIDE SEQUENCE [LARGE SCALE GENOMIC DNA]</scope>
    <source>
        <strain evidence="3">RM18021</strain>
    </source>
</reference>
<dbReference type="CDD" id="cd00158">
    <property type="entry name" value="RHOD"/>
    <property type="match status" value="1"/>
</dbReference>
<dbReference type="SMART" id="SM00450">
    <property type="entry name" value="RHOD"/>
    <property type="match status" value="1"/>
</dbReference>
<sequence>MKFIARFFIIFAFIILPDTFASMPMEINLSLDGANPISLNEAEKLSKEKDVYFLDANDERVYKQRHIPNAINVNVSNVLSFLPDNKNIKIVLYGLNSASVEPTEIAIILQKDGYNNLYYMLEGIDAWALSGRKVDSIFHKTERLTQKKIQNYKDGIHDDLLFANLPACRDCHTSPKVVYATKQDKEELFRDKEFVNDNCKTCHKKEKSHFEKSVHSPFVTQDLKEGRKLPNCTDCHGVHIADKNGKVHKELKQLSQENCGVCHEKQQSLYHETFHGKALLLNKPGDAIRVAACYDCHGAHNVLNMDKEESTLHINNRVKTCGECHVDSNINFVGFIAHADHTDAKKYPLLHTAYVFMTGLVIVVFLFFGIHTLLWSMKLIQTRMAYPKEWKEAKQKAHNDKMTVKRFSTLHLIQHLFMASSFLGLAFSGLPQKFYTAPWANKMIELMGGIEVATFIHHLSAVVMFAVFFSHIAEIIVVQTRKGKGFFSRLFDADSLMPRIQDFKDMKAHFLWFFGKGERPQFDRWTYWEKFDYIAVFWGMFIIGFSGLVLWFPTFFSNFMPGWMINLSTLVHSDEALLATGFIFAIHFFNTHFRADRFPMDMVIFSGTLTEEEIKQERKHWYDRLVKNGDLKRLYHENENYAWYKPIAKFAGFAMLITGLVFLFMMIYAYIISIF</sequence>
<dbReference type="Gene3D" id="1.20.950.20">
    <property type="entry name" value="Transmembrane di-heme cytochromes, Chain C"/>
    <property type="match status" value="1"/>
</dbReference>
<evidence type="ECO:0000313" key="3">
    <source>
        <dbReference type="Proteomes" id="UP000190868"/>
    </source>
</evidence>